<reference evidence="2 3" key="1">
    <citation type="journal article" date="2019" name="Int. J. Syst. Evol. Microbiol.">
        <title>The Global Catalogue of Microorganisms (GCM) 10K type strain sequencing project: providing services to taxonomists for standard genome sequencing and annotation.</title>
        <authorList>
            <consortium name="The Broad Institute Genomics Platform"/>
            <consortium name="The Broad Institute Genome Sequencing Center for Infectious Disease"/>
            <person name="Wu L."/>
            <person name="Ma J."/>
        </authorList>
    </citation>
    <scope>NUCLEOTIDE SEQUENCE [LARGE SCALE GENOMIC DNA]</scope>
    <source>
        <strain evidence="2 3">JCM 10664</strain>
    </source>
</reference>
<evidence type="ECO:0000313" key="2">
    <source>
        <dbReference type="EMBL" id="GAA0509671.1"/>
    </source>
</evidence>
<dbReference type="Proteomes" id="UP001500220">
    <property type="component" value="Unassembled WGS sequence"/>
</dbReference>
<evidence type="ECO:0000256" key="1">
    <source>
        <dbReference type="SAM" id="MobiDB-lite"/>
    </source>
</evidence>
<feature type="region of interest" description="Disordered" evidence="1">
    <location>
        <begin position="155"/>
        <end position="183"/>
    </location>
</feature>
<dbReference type="Gene3D" id="1.10.860.10">
    <property type="entry name" value="DNAb Helicase, Chain A"/>
    <property type="match status" value="1"/>
</dbReference>
<protein>
    <submittedName>
        <fullName evidence="2">Uncharacterized protein</fullName>
    </submittedName>
</protein>
<dbReference type="RefSeq" id="WP_346072253.1">
    <property type="nucleotide sequence ID" value="NZ_BAAAHC010000003.1"/>
</dbReference>
<proteinExistence type="predicted"/>
<dbReference type="EMBL" id="BAAAHC010000003">
    <property type="protein sequence ID" value="GAA0509671.1"/>
    <property type="molecule type" value="Genomic_DNA"/>
</dbReference>
<sequence length="183" mass="20003">MTTDCDVVRGFLGCLMAGTAGSARELLAGMRPTDAGPGIRGVVLELIVSVVTAGAAPDPRVLLAEARRRGLLDTEHKYQQFALWLFETYQHAPVPEAGHYLRGAVLEGAFRRRVREHAQRLLDAAERAEVTELRAMTELDDDLVDLWQRYDAATTEPSTAQAEADHRKVPTIAATDQPQGRAA</sequence>
<keyword evidence="3" id="KW-1185">Reference proteome</keyword>
<evidence type="ECO:0000313" key="3">
    <source>
        <dbReference type="Proteomes" id="UP001500220"/>
    </source>
</evidence>
<gene>
    <name evidence="2" type="ORF">GCM10009545_09720</name>
</gene>
<name>A0ABN1C304_9PSEU</name>
<feature type="compositionally biased region" description="Polar residues" evidence="1">
    <location>
        <begin position="174"/>
        <end position="183"/>
    </location>
</feature>
<organism evidence="2 3">
    <name type="scientific">Saccharopolyspora thermophila</name>
    <dbReference type="NCBI Taxonomy" id="89367"/>
    <lineage>
        <taxon>Bacteria</taxon>
        <taxon>Bacillati</taxon>
        <taxon>Actinomycetota</taxon>
        <taxon>Actinomycetes</taxon>
        <taxon>Pseudonocardiales</taxon>
        <taxon>Pseudonocardiaceae</taxon>
        <taxon>Saccharopolyspora</taxon>
    </lineage>
</organism>
<accession>A0ABN1C304</accession>
<dbReference type="InterPro" id="IPR016136">
    <property type="entry name" value="DNA_helicase_N/primase_C"/>
</dbReference>
<comment type="caution">
    <text evidence="2">The sequence shown here is derived from an EMBL/GenBank/DDBJ whole genome shotgun (WGS) entry which is preliminary data.</text>
</comment>